<accession>G5A0E4</accession>
<proteinExistence type="predicted"/>
<organism evidence="3 4">
    <name type="scientific">Phytophthora sojae (strain P6497)</name>
    <name type="common">Soybean stem and root rot agent</name>
    <name type="synonym">Phytophthora megasperma f. sp. glycines</name>
    <dbReference type="NCBI Taxonomy" id="1094619"/>
    <lineage>
        <taxon>Eukaryota</taxon>
        <taxon>Sar</taxon>
        <taxon>Stramenopiles</taxon>
        <taxon>Oomycota</taxon>
        <taxon>Peronosporomycetes</taxon>
        <taxon>Peronosporales</taxon>
        <taxon>Peronosporaceae</taxon>
        <taxon>Phytophthora</taxon>
    </lineage>
</organism>
<name>G5A0E4_PHYSP</name>
<sequence length="224" mass="22868">MKATSLRVSTMSSLVAVAAFASGALGDTSLCVQSTSEDSKCTKAGHVTIDVSQNGCYSSCQAYNTQSVDTHDSDCTTPSKTLYAAFLADGKCHRFKTGYVQVVLGKDGTMWALVSDVGCEASLLTSYSLYSFKTTHLDNGDCVSPGSGTSFKATFSGTLPAATTVITGTESTDTTGSTSTTSSTTTDVSTAHTTATSSAASTLGDVRLVTAMAGFISGILLIGV</sequence>
<evidence type="ECO:0000256" key="1">
    <source>
        <dbReference type="SAM" id="MobiDB-lite"/>
    </source>
</evidence>
<dbReference type="KEGG" id="psoj:PHYSODRAFT_338046"/>
<dbReference type="Proteomes" id="UP000002640">
    <property type="component" value="Unassembled WGS sequence"/>
</dbReference>
<gene>
    <name evidence="3" type="ORF">PHYSODRAFT_338046</name>
</gene>
<dbReference type="RefSeq" id="XP_009534078.1">
    <property type="nucleotide sequence ID" value="XM_009535783.1"/>
</dbReference>
<protein>
    <submittedName>
        <fullName evidence="3">Uncharacterized protein</fullName>
    </submittedName>
</protein>
<dbReference type="GeneID" id="20647500"/>
<dbReference type="EMBL" id="JH159158">
    <property type="protein sequence ID" value="EGZ11333.1"/>
    <property type="molecule type" value="Genomic_DNA"/>
</dbReference>
<feature type="chain" id="PRO_5003473027" evidence="2">
    <location>
        <begin position="27"/>
        <end position="224"/>
    </location>
</feature>
<feature type="signal peptide" evidence="2">
    <location>
        <begin position="1"/>
        <end position="26"/>
    </location>
</feature>
<reference evidence="3 4" key="1">
    <citation type="journal article" date="2006" name="Science">
        <title>Phytophthora genome sequences uncover evolutionary origins and mechanisms of pathogenesis.</title>
        <authorList>
            <person name="Tyler B.M."/>
            <person name="Tripathy S."/>
            <person name="Zhang X."/>
            <person name="Dehal P."/>
            <person name="Jiang R.H."/>
            <person name="Aerts A."/>
            <person name="Arredondo F.D."/>
            <person name="Baxter L."/>
            <person name="Bensasson D."/>
            <person name="Beynon J.L."/>
            <person name="Chapman J."/>
            <person name="Damasceno C.M."/>
            <person name="Dorrance A.E."/>
            <person name="Dou D."/>
            <person name="Dickerman A.W."/>
            <person name="Dubchak I.L."/>
            <person name="Garbelotto M."/>
            <person name="Gijzen M."/>
            <person name="Gordon S.G."/>
            <person name="Govers F."/>
            <person name="Grunwald N.J."/>
            <person name="Huang W."/>
            <person name="Ivors K.L."/>
            <person name="Jones R.W."/>
            <person name="Kamoun S."/>
            <person name="Krampis K."/>
            <person name="Lamour K.H."/>
            <person name="Lee M.K."/>
            <person name="McDonald W.H."/>
            <person name="Medina M."/>
            <person name="Meijer H.J."/>
            <person name="Nordberg E.K."/>
            <person name="Maclean D.J."/>
            <person name="Ospina-Giraldo M.D."/>
            <person name="Morris P.F."/>
            <person name="Phuntumart V."/>
            <person name="Putnam N.H."/>
            <person name="Rash S."/>
            <person name="Rose J.K."/>
            <person name="Sakihama Y."/>
            <person name="Salamov A.A."/>
            <person name="Savidor A."/>
            <person name="Scheuring C.F."/>
            <person name="Smith B.M."/>
            <person name="Sobral B.W."/>
            <person name="Terry A."/>
            <person name="Torto-Alalibo T.A."/>
            <person name="Win J."/>
            <person name="Xu Z."/>
            <person name="Zhang H."/>
            <person name="Grigoriev I.V."/>
            <person name="Rokhsar D.S."/>
            <person name="Boore J.L."/>
        </authorList>
    </citation>
    <scope>NUCLEOTIDE SEQUENCE [LARGE SCALE GENOMIC DNA]</scope>
    <source>
        <strain evidence="3 4">P6497</strain>
    </source>
</reference>
<evidence type="ECO:0000313" key="4">
    <source>
        <dbReference type="Proteomes" id="UP000002640"/>
    </source>
</evidence>
<feature type="region of interest" description="Disordered" evidence="1">
    <location>
        <begin position="167"/>
        <end position="191"/>
    </location>
</feature>
<evidence type="ECO:0000256" key="2">
    <source>
        <dbReference type="SAM" id="SignalP"/>
    </source>
</evidence>
<keyword evidence="4" id="KW-1185">Reference proteome</keyword>
<keyword evidence="2" id="KW-0732">Signal</keyword>
<evidence type="ECO:0000313" key="3">
    <source>
        <dbReference type="EMBL" id="EGZ11333.1"/>
    </source>
</evidence>
<dbReference type="AlphaFoldDB" id="G5A0E4"/>
<dbReference type="InParanoid" id="G5A0E4"/>